<comment type="caution">
    <text evidence="1">The sequence shown here is derived from an EMBL/GenBank/DDBJ whole genome shotgun (WGS) entry which is preliminary data.</text>
</comment>
<name>T0JZX3_COLGC</name>
<proteinExistence type="predicted"/>
<sequence>MKTFRKDVGHFYVFSTLANEAVCILAVRLDPIFHNGLGIPAVLYARDEIGGSGGNVVKRFRDGGQGLRDAILRRSGRVFRF</sequence>
<evidence type="ECO:0000313" key="2">
    <source>
        <dbReference type="Proteomes" id="UP000015530"/>
    </source>
</evidence>
<protein>
    <submittedName>
        <fullName evidence="1">Uncharacterized protein</fullName>
    </submittedName>
</protein>
<accession>T0JZX3</accession>
<dbReference type="HOGENOM" id="CLU_2573739_0_0_1"/>
<reference evidence="2" key="1">
    <citation type="journal article" date="2013" name="Mol. Plant Microbe Interact.">
        <title>Global aspects of pacC regulation of pathogenicity genes in Colletotrichum gloeosporioides as revealed by transcriptome analysis.</title>
        <authorList>
            <person name="Alkan N."/>
            <person name="Meng X."/>
            <person name="Friedlander G."/>
            <person name="Reuveni E."/>
            <person name="Sukno S."/>
            <person name="Sherman A."/>
            <person name="Thon M."/>
            <person name="Fluhr R."/>
            <person name="Prusky D."/>
        </authorList>
    </citation>
    <scope>NUCLEOTIDE SEQUENCE [LARGE SCALE GENOMIC DNA]</scope>
    <source>
        <strain evidence="2">Cg-14</strain>
    </source>
</reference>
<evidence type="ECO:0000313" key="1">
    <source>
        <dbReference type="EMBL" id="EQB46098.1"/>
    </source>
</evidence>
<gene>
    <name evidence="1" type="ORF">CGLO_14906</name>
</gene>
<dbReference type="AlphaFoldDB" id="T0JZX3"/>
<dbReference type="Proteomes" id="UP000015530">
    <property type="component" value="Unassembled WGS sequence"/>
</dbReference>
<dbReference type="EMBL" id="AMYD01003536">
    <property type="protein sequence ID" value="EQB46098.1"/>
    <property type="molecule type" value="Genomic_DNA"/>
</dbReference>
<organism evidence="1 2">
    <name type="scientific">Colletotrichum gloeosporioides (strain Cg-14)</name>
    <name type="common">Anthracnose fungus</name>
    <name type="synonym">Glomerella cingulata</name>
    <dbReference type="NCBI Taxonomy" id="1237896"/>
    <lineage>
        <taxon>Eukaryota</taxon>
        <taxon>Fungi</taxon>
        <taxon>Dikarya</taxon>
        <taxon>Ascomycota</taxon>
        <taxon>Pezizomycotina</taxon>
        <taxon>Sordariomycetes</taxon>
        <taxon>Hypocreomycetidae</taxon>
        <taxon>Glomerellales</taxon>
        <taxon>Glomerellaceae</taxon>
        <taxon>Colletotrichum</taxon>
        <taxon>Colletotrichum gloeosporioides species complex</taxon>
    </lineage>
</organism>